<dbReference type="InParanoid" id="D3BL55"/>
<dbReference type="FunCoup" id="D3BL55">
    <property type="interactions" value="5"/>
</dbReference>
<name>D3BL55_HETP5</name>
<organism evidence="1 2">
    <name type="scientific">Heterostelium pallidum (strain ATCC 26659 / Pp 5 / PN500)</name>
    <name type="common">Cellular slime mold</name>
    <name type="synonym">Polysphondylium pallidum</name>
    <dbReference type="NCBI Taxonomy" id="670386"/>
    <lineage>
        <taxon>Eukaryota</taxon>
        <taxon>Amoebozoa</taxon>
        <taxon>Evosea</taxon>
        <taxon>Eumycetozoa</taxon>
        <taxon>Dictyostelia</taxon>
        <taxon>Acytosteliales</taxon>
        <taxon>Acytosteliaceae</taxon>
        <taxon>Heterostelium</taxon>
    </lineage>
</organism>
<comment type="caution">
    <text evidence="1">The sequence shown here is derived from an EMBL/GenBank/DDBJ whole genome shotgun (WGS) entry which is preliminary data.</text>
</comment>
<dbReference type="EMBL" id="ADBJ01000039">
    <property type="protein sequence ID" value="EFA77789.1"/>
    <property type="molecule type" value="Genomic_DNA"/>
</dbReference>
<evidence type="ECO:0000313" key="1">
    <source>
        <dbReference type="EMBL" id="EFA77789.1"/>
    </source>
</evidence>
<evidence type="ECO:0000313" key="2">
    <source>
        <dbReference type="Proteomes" id="UP000001396"/>
    </source>
</evidence>
<dbReference type="RefSeq" id="XP_020429917.1">
    <property type="nucleotide sequence ID" value="XM_020580084.1"/>
</dbReference>
<sequence>MSEEQSLDNNINYNINRLFNENGENWDLKSLPLQHLQTIDAIIAYPDDLQLFDNKYNVEIIHKIINLSLYLRRYFSVENHRVPHPDFLQFNRSLFKNIDSINKLYAVCETNELLSVINIYFKHYLDSIKSLDSFEDVDVNLMFYLYKVSKQRNFLKYITLESICIDRINNDTTLSDTVRFNLILIVMYYKRTLITDLHQHHQLVLEMIIKLMSSKMNSYYHHQLSVFNEYFKVNESNMLVVQECFKQNRFKSTMDFIYSTFYRFISTPEDIYKQISKLGLESHYYLMLALPTSYLKEEKTANHFIKNISFSNLDSFILPYLYHQKGIDIPEALYDHIVKISLKFEDIIKSMDIASKIERYHHPRFQETIVQSFVSLYNQKKDPMFILISFYLMTGFRSLSSSFSVATLRPHLDVIAPTFVNKTLFMLPQFQLQKHNIELWTLVSVLLNKEQISLLLEKAPVDMQFKFVLSTSNPYQSLVTLLHILRTTVGSTEGLNQVFKQLYLQVDNCQYLLEALSFFLDNNVTSLWDGMHRYKNLSLLMEKLKANGREYFDKLIKVIQVNPYINILLKNQRQKDKEFLKYIPDSKYYIDEQQQQLQDNHLVNNNVSNNSNNNICIESSAPPTIILNPVILKYIIELVIVQPHSKSKWLVELSTVSKLFHQICSKILSNGVNQRVKIKSSIGHIGSTFCLFSNPPLHLRSIELEFIPREHLHSCLENLESLTQYFWMNQMSYTTFNIHMIEAKNLKHIKFYEKIYEFERIGVECKDLYRMVECTLNPYDNTDTDTDTDSHSDMAVQSSESHFFQVLLDHYNNDRLQSIEYDSCRSGLETQAHYHSLPLLSQLKHQKSIDVNASLDFSDISFKIGAKDTEPLTKVVMSDLDMLFLMDAKINDHHRPKSEVDLKI</sequence>
<keyword evidence="2" id="KW-1185">Reference proteome</keyword>
<reference evidence="1 2" key="1">
    <citation type="journal article" date="2011" name="Genome Res.">
        <title>Phylogeny-wide analysis of social amoeba genomes highlights ancient origins for complex intercellular communication.</title>
        <authorList>
            <person name="Heidel A.J."/>
            <person name="Lawal H.M."/>
            <person name="Felder M."/>
            <person name="Schilde C."/>
            <person name="Helps N.R."/>
            <person name="Tunggal B."/>
            <person name="Rivero F."/>
            <person name="John U."/>
            <person name="Schleicher M."/>
            <person name="Eichinger L."/>
            <person name="Platzer M."/>
            <person name="Noegel A.A."/>
            <person name="Schaap P."/>
            <person name="Gloeckner G."/>
        </authorList>
    </citation>
    <scope>NUCLEOTIDE SEQUENCE [LARGE SCALE GENOMIC DNA]</scope>
    <source>
        <strain evidence="2">ATCC 26659 / Pp 5 / PN500</strain>
    </source>
</reference>
<dbReference type="GeneID" id="31364762"/>
<protein>
    <submittedName>
        <fullName evidence="1">Uncharacterized protein</fullName>
    </submittedName>
</protein>
<dbReference type="AlphaFoldDB" id="D3BL55"/>
<gene>
    <name evidence="1" type="ORF">PPL_09287</name>
</gene>
<accession>D3BL55</accession>
<proteinExistence type="predicted"/>
<dbReference type="Proteomes" id="UP000001396">
    <property type="component" value="Unassembled WGS sequence"/>
</dbReference>